<dbReference type="Gene3D" id="3.40.50.1820">
    <property type="entry name" value="alpha/beta hydrolase"/>
    <property type="match status" value="1"/>
</dbReference>
<evidence type="ECO:0000256" key="7">
    <source>
        <dbReference type="PIRNR" id="PIRNR000862"/>
    </source>
</evidence>
<feature type="signal peptide" evidence="9">
    <location>
        <begin position="1"/>
        <end position="22"/>
    </location>
</feature>
<evidence type="ECO:0000256" key="2">
    <source>
        <dbReference type="ARBA" id="ARBA00022729"/>
    </source>
</evidence>
<keyword evidence="12" id="KW-1185">Reference proteome</keyword>
<keyword evidence="5" id="KW-0443">Lipid metabolism</keyword>
<sequence>MNMASILLNTLSFLSVSSVVEALWHTVRTPRVPISQNTKAFLGYPEDSLLNFTELTTKYGYPSDEHTVVTEDGYILTLFRITKARNCFNSKRYPPVLLMHGLQLNSHAWIDSGPSSGLAYLLSDACYDVWAGNVRGNDYGRRHVSLNPNKDPKFWDFYIEEMGKYDLPAIIDYILDYTKSMKINYIGYSQGGGTFFVMCSERPGYCDKVQLMTALAPATRHYSTRSLAFRSATQLFEKLEKPLSVYGYYEVFANGAVTQEFLALFCQLSFLTTKLCGGFLNLIELLYSLHPGSITKYTIEVLFGHFPAGTSLRNMARYGQSMRSKRFQKFDYGREQNLVVYGREEPPEYNLSAVTVPLVCLYGRNDGIVDTRDIAWLIPQLPNVLEAKMVDDPLWNHFDMAYSQYTRNELFPTINKYLLQFSAP</sequence>
<dbReference type="EMBL" id="LR824026">
    <property type="protein sequence ID" value="CAD0205237.1"/>
    <property type="molecule type" value="Genomic_DNA"/>
</dbReference>
<feature type="chain" id="PRO_5040207104" description="Lipase" evidence="9">
    <location>
        <begin position="23"/>
        <end position="424"/>
    </location>
</feature>
<feature type="domain" description="Partial AB-hydrolase lipase" evidence="10">
    <location>
        <begin position="53"/>
        <end position="111"/>
    </location>
</feature>
<gene>
    <name evidence="11" type="ORF">CINC_LOCUS7542</name>
</gene>
<dbReference type="OrthoDB" id="9974421at2759"/>
<keyword evidence="2 9" id="KW-0732">Signal</keyword>
<dbReference type="Pfam" id="PF04083">
    <property type="entry name" value="Abhydro_lipase"/>
    <property type="match status" value="1"/>
</dbReference>
<dbReference type="GO" id="GO:0016788">
    <property type="term" value="F:hydrolase activity, acting on ester bonds"/>
    <property type="evidence" value="ECO:0007669"/>
    <property type="project" value="InterPro"/>
</dbReference>
<keyword evidence="3 7" id="KW-0378">Hydrolase</keyword>
<dbReference type="FunFam" id="3.40.50.1820:FF:000057">
    <property type="entry name" value="Lipase"/>
    <property type="match status" value="1"/>
</dbReference>
<keyword evidence="6" id="KW-0325">Glycoprotein</keyword>
<dbReference type="InterPro" id="IPR029058">
    <property type="entry name" value="AB_hydrolase_fold"/>
</dbReference>
<evidence type="ECO:0000256" key="4">
    <source>
        <dbReference type="ARBA" id="ARBA00022963"/>
    </source>
</evidence>
<feature type="active site" description="Nucleophile" evidence="8">
    <location>
        <position position="189"/>
    </location>
</feature>
<protein>
    <recommendedName>
        <fullName evidence="7">Lipase</fullName>
    </recommendedName>
</protein>
<dbReference type="AlphaFoldDB" id="A0A9N8L5A7"/>
<dbReference type="PIRSF" id="PIRSF000862">
    <property type="entry name" value="Steryl_ester_lip"/>
    <property type="match status" value="1"/>
</dbReference>
<accession>A0A9N8L5A7</accession>
<evidence type="ECO:0000256" key="5">
    <source>
        <dbReference type="ARBA" id="ARBA00023098"/>
    </source>
</evidence>
<evidence type="ECO:0000256" key="9">
    <source>
        <dbReference type="SAM" id="SignalP"/>
    </source>
</evidence>
<keyword evidence="4 7" id="KW-0442">Lipid degradation</keyword>
<comment type="similarity">
    <text evidence="1 7">Belongs to the AB hydrolase superfamily. Lipase family.</text>
</comment>
<evidence type="ECO:0000313" key="12">
    <source>
        <dbReference type="Proteomes" id="UP001154114"/>
    </source>
</evidence>
<evidence type="ECO:0000256" key="6">
    <source>
        <dbReference type="ARBA" id="ARBA00023180"/>
    </source>
</evidence>
<evidence type="ECO:0000256" key="8">
    <source>
        <dbReference type="PIRSR" id="PIRSR000862-1"/>
    </source>
</evidence>
<dbReference type="SUPFAM" id="SSF53474">
    <property type="entry name" value="alpha/beta-Hydrolases"/>
    <property type="match status" value="1"/>
</dbReference>
<evidence type="ECO:0000256" key="1">
    <source>
        <dbReference type="ARBA" id="ARBA00010701"/>
    </source>
</evidence>
<dbReference type="InterPro" id="IPR025483">
    <property type="entry name" value="Lipase_euk"/>
</dbReference>
<organism evidence="11 12">
    <name type="scientific">Chrysodeixis includens</name>
    <name type="common">Soybean looper</name>
    <name type="synonym">Pseudoplusia includens</name>
    <dbReference type="NCBI Taxonomy" id="689277"/>
    <lineage>
        <taxon>Eukaryota</taxon>
        <taxon>Metazoa</taxon>
        <taxon>Ecdysozoa</taxon>
        <taxon>Arthropoda</taxon>
        <taxon>Hexapoda</taxon>
        <taxon>Insecta</taxon>
        <taxon>Pterygota</taxon>
        <taxon>Neoptera</taxon>
        <taxon>Endopterygota</taxon>
        <taxon>Lepidoptera</taxon>
        <taxon>Glossata</taxon>
        <taxon>Ditrysia</taxon>
        <taxon>Noctuoidea</taxon>
        <taxon>Noctuidae</taxon>
        <taxon>Plusiinae</taxon>
        <taxon>Chrysodeixis</taxon>
    </lineage>
</organism>
<dbReference type="PANTHER" id="PTHR11005">
    <property type="entry name" value="LYSOSOMAL ACID LIPASE-RELATED"/>
    <property type="match status" value="1"/>
</dbReference>
<evidence type="ECO:0000256" key="3">
    <source>
        <dbReference type="ARBA" id="ARBA00022801"/>
    </source>
</evidence>
<evidence type="ECO:0000313" key="11">
    <source>
        <dbReference type="EMBL" id="CAD0205237.1"/>
    </source>
</evidence>
<evidence type="ECO:0000259" key="10">
    <source>
        <dbReference type="Pfam" id="PF04083"/>
    </source>
</evidence>
<feature type="active site" description="Charge relay system" evidence="8">
    <location>
        <position position="366"/>
    </location>
</feature>
<dbReference type="GO" id="GO:0016042">
    <property type="term" value="P:lipid catabolic process"/>
    <property type="evidence" value="ECO:0007669"/>
    <property type="project" value="UniProtKB-KW"/>
</dbReference>
<proteinExistence type="inferred from homology"/>
<dbReference type="Proteomes" id="UP001154114">
    <property type="component" value="Chromosome 23"/>
</dbReference>
<reference evidence="11" key="1">
    <citation type="submission" date="2021-12" db="EMBL/GenBank/DDBJ databases">
        <authorList>
            <person name="King R."/>
        </authorList>
    </citation>
    <scope>NUCLEOTIDE SEQUENCE</scope>
</reference>
<feature type="active site" description="Charge relay system" evidence="8">
    <location>
        <position position="397"/>
    </location>
</feature>
<dbReference type="InterPro" id="IPR006693">
    <property type="entry name" value="AB_hydrolase_lipase"/>
</dbReference>
<name>A0A9N8L5A7_CHRIL</name>